<name>A0A383CKN3_9ZZZZ</name>
<protein>
    <recommendedName>
        <fullName evidence="8">Lysine transporter LysE</fullName>
    </recommendedName>
</protein>
<evidence type="ECO:0000256" key="4">
    <source>
        <dbReference type="ARBA" id="ARBA00022989"/>
    </source>
</evidence>
<evidence type="ECO:0000256" key="2">
    <source>
        <dbReference type="ARBA" id="ARBA00022475"/>
    </source>
</evidence>
<keyword evidence="2" id="KW-1003">Cell membrane</keyword>
<feature type="transmembrane region" description="Helical" evidence="6">
    <location>
        <begin position="146"/>
        <end position="169"/>
    </location>
</feature>
<dbReference type="EMBL" id="UINC01209556">
    <property type="protein sequence ID" value="SVE32620.1"/>
    <property type="molecule type" value="Genomic_DNA"/>
</dbReference>
<dbReference type="PANTHER" id="PTHR30086:SF16">
    <property type="entry name" value="AMINO ACID EFFLUX PERMEASE RHTB FAMILY"/>
    <property type="match status" value="1"/>
</dbReference>
<proteinExistence type="predicted"/>
<feature type="transmembrane region" description="Helical" evidence="6">
    <location>
        <begin position="41"/>
        <end position="64"/>
    </location>
</feature>
<keyword evidence="5 6" id="KW-0472">Membrane</keyword>
<evidence type="ECO:0000256" key="3">
    <source>
        <dbReference type="ARBA" id="ARBA00022692"/>
    </source>
</evidence>
<evidence type="ECO:0000256" key="1">
    <source>
        <dbReference type="ARBA" id="ARBA00004651"/>
    </source>
</evidence>
<gene>
    <name evidence="7" type="ORF">METZ01_LOCUS485474</name>
</gene>
<reference evidence="7" key="1">
    <citation type="submission" date="2018-05" db="EMBL/GenBank/DDBJ databases">
        <authorList>
            <person name="Lanie J.A."/>
            <person name="Ng W.-L."/>
            <person name="Kazmierczak K.M."/>
            <person name="Andrzejewski T.M."/>
            <person name="Davidsen T.M."/>
            <person name="Wayne K.J."/>
            <person name="Tettelin H."/>
            <person name="Glass J.I."/>
            <person name="Rusch D."/>
            <person name="Podicherti R."/>
            <person name="Tsui H.-C.T."/>
            <person name="Winkler M.E."/>
        </authorList>
    </citation>
    <scope>NUCLEOTIDE SEQUENCE</scope>
</reference>
<dbReference type="GO" id="GO:0015171">
    <property type="term" value="F:amino acid transmembrane transporter activity"/>
    <property type="evidence" value="ECO:0007669"/>
    <property type="project" value="TreeGrafter"/>
</dbReference>
<sequence length="204" mass="22435">MTFFIWSQLALVCLLGAMSPGPSLALIIRNSINFSRLAGIFTSLGHGMGIGIYATFTVIGLGFIIQKSESIFFIIQVCGSVFLILLGLLFVFTKKNASESSSYQIHSNSFAQGFAIAIINPKILIFFIAIYSQFINADAELIEKTILVSTSAIIDAIWYIFVSVLVTGYGLKEFLFNNRHVIQKIIGALLIFIALSLLYNLTNN</sequence>
<evidence type="ECO:0008006" key="8">
    <source>
        <dbReference type="Google" id="ProtNLM"/>
    </source>
</evidence>
<dbReference type="GO" id="GO:0005886">
    <property type="term" value="C:plasma membrane"/>
    <property type="evidence" value="ECO:0007669"/>
    <property type="project" value="UniProtKB-SubCell"/>
</dbReference>
<dbReference type="Pfam" id="PF01810">
    <property type="entry name" value="LysE"/>
    <property type="match status" value="1"/>
</dbReference>
<feature type="transmembrane region" description="Helical" evidence="6">
    <location>
        <begin position="113"/>
        <end position="134"/>
    </location>
</feature>
<accession>A0A383CKN3</accession>
<keyword evidence="3 6" id="KW-0812">Transmembrane</keyword>
<organism evidence="7">
    <name type="scientific">marine metagenome</name>
    <dbReference type="NCBI Taxonomy" id="408172"/>
    <lineage>
        <taxon>unclassified sequences</taxon>
        <taxon>metagenomes</taxon>
        <taxon>ecological metagenomes</taxon>
    </lineage>
</organism>
<evidence type="ECO:0000313" key="7">
    <source>
        <dbReference type="EMBL" id="SVE32620.1"/>
    </source>
</evidence>
<evidence type="ECO:0000256" key="5">
    <source>
        <dbReference type="ARBA" id="ARBA00023136"/>
    </source>
</evidence>
<comment type="subcellular location">
    <subcellularLocation>
        <location evidence="1">Cell membrane</location>
        <topology evidence="1">Multi-pass membrane protein</topology>
    </subcellularLocation>
</comment>
<evidence type="ECO:0000256" key="6">
    <source>
        <dbReference type="SAM" id="Phobius"/>
    </source>
</evidence>
<dbReference type="PANTHER" id="PTHR30086">
    <property type="entry name" value="ARGININE EXPORTER PROTEIN ARGO"/>
    <property type="match status" value="1"/>
</dbReference>
<feature type="transmembrane region" description="Helical" evidence="6">
    <location>
        <begin position="71"/>
        <end position="93"/>
    </location>
</feature>
<feature type="transmembrane region" description="Helical" evidence="6">
    <location>
        <begin position="181"/>
        <end position="201"/>
    </location>
</feature>
<dbReference type="InterPro" id="IPR001123">
    <property type="entry name" value="LeuE-type"/>
</dbReference>
<keyword evidence="4 6" id="KW-1133">Transmembrane helix</keyword>
<dbReference type="AlphaFoldDB" id="A0A383CKN3"/>